<comment type="caution">
    <text evidence="4">The sequence shown here is derived from an EMBL/GenBank/DDBJ whole genome shotgun (WGS) entry which is preliminary data.</text>
</comment>
<dbReference type="InterPro" id="IPR003961">
    <property type="entry name" value="FN3_dom"/>
</dbReference>
<feature type="compositionally biased region" description="Basic and acidic residues" evidence="1">
    <location>
        <begin position="1220"/>
        <end position="1236"/>
    </location>
</feature>
<dbReference type="Gene3D" id="2.60.40.10">
    <property type="entry name" value="Immunoglobulins"/>
    <property type="match status" value="1"/>
</dbReference>
<feature type="compositionally biased region" description="Polar residues" evidence="1">
    <location>
        <begin position="366"/>
        <end position="378"/>
    </location>
</feature>
<dbReference type="SMART" id="SM00060">
    <property type="entry name" value="FN3"/>
    <property type="match status" value="1"/>
</dbReference>
<feature type="region of interest" description="Disordered" evidence="1">
    <location>
        <begin position="885"/>
        <end position="957"/>
    </location>
</feature>
<feature type="domain" description="Fibronectin type-III" evidence="3">
    <location>
        <begin position="204"/>
        <end position="293"/>
    </location>
</feature>
<dbReference type="InterPro" id="IPR013783">
    <property type="entry name" value="Ig-like_fold"/>
</dbReference>
<sequence>MPTRKAAIQSFSDEKINNERGRRNLETAVDGHESRTTILARFSHFLATQPATQPTQHDLANAAAAPPAVLPRPSDSVVNQTVECAFAGNMSWAFPLLTTLTLIIIASCWIRSWTHSWRPRARGAVTIFLSILSAIWLAQVRSLTQSFQQPTAHDVYNALRPDVLLANHFRMVLTVGAIVWLIHRSWQTLWKPVPELINVLGVDVPEAPDVSLAGIRADAATLSWTPPAPNRPVQKYLIQVNGIHVGESPGTDLAITVTGLKPNHFYNIRVVAMGPNNFQAASETIRLRTFGEDGKPYLGNSRVPTNFVEEYASKARAVDDGGASGPAACSFAASIELLDRNANPAREGASTVPGQRRNTLNRRHSPSVTSSEQPSVRPSASDHDGPEQSLDVLSRQFQEIRTEINDTVATISTDEAEFQQAESELKQEKDQKRACLKEKEEQTTTLKANVRTTMELMRTAEKEKAKKEGQLKEKEAKKSKVRDHIVKLEKEMERMKAERESFQAQKTDLERQRDEDVQQLFDGNAKLQEDHNELEADLSNKGKQLNEMKEARKHLAGADDEQSRASDEKTRREWEAARQALHHQLVEETKVAHQLDHQIHMLAEQIELHSQHQVEADPDAVFYGQSGDPLAEMDMDHVPSTQTKRLSRNSNDMHMSPSAHFGMTDSPSQLPPGLNRPSTGFAPMLFMPESDEAQTEEEMRSAGGPLSPSAQLYLPSGIIDNESDTKTPHTPLLPESVTAGEGDPQSPESSPRSFSVFSSPHSSTFNLPFPSYQDKSERGSLNYTPPALGSTGGLRLSSLLSSFHRNRTTKPEGEELAGPPIGTLKPGQSQSFPRNTDDGDIASGKRRMSFSLKGHRNSTGLDSPNPFAGSKSLLGRRLNPFASSSGVMYADRDPTTSRPPSIASADLPRPSTDSGSIWGTIGDGSMAKSRLWSPNEGRWASRSGSRRPSIHGSPSALTTSLASADDEILYDTELNNTLPSQVGVIGSRPPGAAARLLSQRLNPAAPTFMGLFRTKDREVSSEKEKDKGKAREKSKEQKGKGKEARPSIELPPGGDESPSDSRMSRDTYSVHTQTSVSESHDSLSLDPTSSNPHLDLTSGLTSSSRDSDNMNGIRKLLRKGSSGKFSLSSRLGKDSSLFKKGPGSATNSDRNASADHRSSIGDLEELGEDPGLFGRSYESAVGGAAAAASIGSAKSKETKEGRMAGWRFIKKKGKETTTPSKEKESMEMDRALEEED</sequence>
<dbReference type="AlphaFoldDB" id="A0A9P9Y4E0"/>
<evidence type="ECO:0000259" key="3">
    <source>
        <dbReference type="PROSITE" id="PS50853"/>
    </source>
</evidence>
<feature type="region of interest" description="Disordered" evidence="1">
    <location>
        <begin position="1008"/>
        <end position="1236"/>
    </location>
</feature>
<dbReference type="Proteomes" id="UP001055219">
    <property type="component" value="Unassembled WGS sequence"/>
</dbReference>
<dbReference type="InterPro" id="IPR036116">
    <property type="entry name" value="FN3_sf"/>
</dbReference>
<reference evidence="4" key="1">
    <citation type="journal article" date="2021" name="J Fungi (Basel)">
        <title>Genomic and Metabolomic Analyses of the Marine Fungus Emericellopsis cladophorae: Insights into Saltwater Adaptability Mechanisms and Its Biosynthetic Potential.</title>
        <authorList>
            <person name="Goncalves M.F.M."/>
            <person name="Hilario S."/>
            <person name="Van de Peer Y."/>
            <person name="Esteves A.C."/>
            <person name="Alves A."/>
        </authorList>
    </citation>
    <scope>NUCLEOTIDE SEQUENCE</scope>
    <source>
        <strain evidence="4">MUM 19.33</strain>
    </source>
</reference>
<feature type="region of interest" description="Disordered" evidence="1">
    <location>
        <begin position="662"/>
        <end position="791"/>
    </location>
</feature>
<feature type="compositionally biased region" description="Basic and acidic residues" evidence="1">
    <location>
        <begin position="1013"/>
        <end position="1046"/>
    </location>
</feature>
<feature type="transmembrane region" description="Helical" evidence="2">
    <location>
        <begin position="123"/>
        <end position="143"/>
    </location>
</feature>
<dbReference type="PROSITE" id="PS50853">
    <property type="entry name" value="FN3"/>
    <property type="match status" value="1"/>
</dbReference>
<evidence type="ECO:0000313" key="4">
    <source>
        <dbReference type="EMBL" id="KAI6783267.1"/>
    </source>
</evidence>
<feature type="compositionally biased region" description="Basic and acidic residues" evidence="1">
    <location>
        <begin position="561"/>
        <end position="570"/>
    </location>
</feature>
<feature type="compositionally biased region" description="Polar residues" evidence="1">
    <location>
        <begin position="1085"/>
        <end position="1104"/>
    </location>
</feature>
<feature type="region of interest" description="Disordered" evidence="1">
    <location>
        <begin position="807"/>
        <end position="843"/>
    </location>
</feature>
<proteinExistence type="predicted"/>
<organism evidence="4 5">
    <name type="scientific">Emericellopsis cladophorae</name>
    <dbReference type="NCBI Taxonomy" id="2686198"/>
    <lineage>
        <taxon>Eukaryota</taxon>
        <taxon>Fungi</taxon>
        <taxon>Dikarya</taxon>
        <taxon>Ascomycota</taxon>
        <taxon>Pezizomycotina</taxon>
        <taxon>Sordariomycetes</taxon>
        <taxon>Hypocreomycetidae</taxon>
        <taxon>Hypocreales</taxon>
        <taxon>Bionectriaceae</taxon>
        <taxon>Emericellopsis</taxon>
    </lineage>
</organism>
<dbReference type="SUPFAM" id="SSF49265">
    <property type="entry name" value="Fibronectin type III"/>
    <property type="match status" value="1"/>
</dbReference>
<dbReference type="RefSeq" id="XP_051364123.1">
    <property type="nucleotide sequence ID" value="XM_051504196.1"/>
</dbReference>
<feature type="compositionally biased region" description="Polar residues" evidence="1">
    <location>
        <begin position="1066"/>
        <end position="1077"/>
    </location>
</feature>
<name>A0A9P9Y4E0_9HYPO</name>
<reference evidence="4" key="2">
    <citation type="submission" date="2022-07" db="EMBL/GenBank/DDBJ databases">
        <authorList>
            <person name="Goncalves M.F.M."/>
            <person name="Hilario S."/>
            <person name="Van De Peer Y."/>
            <person name="Esteves A.C."/>
            <person name="Alves A."/>
        </authorList>
    </citation>
    <scope>NUCLEOTIDE SEQUENCE</scope>
    <source>
        <strain evidence="4">MUM 19.33</strain>
    </source>
</reference>
<dbReference type="OrthoDB" id="5572782at2759"/>
<feature type="compositionally biased region" description="Low complexity" evidence="1">
    <location>
        <begin position="746"/>
        <end position="765"/>
    </location>
</feature>
<feature type="region of interest" description="Disordered" evidence="1">
    <location>
        <begin position="342"/>
        <end position="389"/>
    </location>
</feature>
<dbReference type="CDD" id="cd00063">
    <property type="entry name" value="FN3"/>
    <property type="match status" value="1"/>
</dbReference>
<evidence type="ECO:0000313" key="5">
    <source>
        <dbReference type="Proteomes" id="UP001055219"/>
    </source>
</evidence>
<feature type="transmembrane region" description="Helical" evidence="2">
    <location>
        <begin position="92"/>
        <end position="111"/>
    </location>
</feature>
<gene>
    <name evidence="4" type="ORF">J7T54_004294</name>
</gene>
<keyword evidence="2" id="KW-0812">Transmembrane</keyword>
<dbReference type="GeneID" id="75830782"/>
<feature type="region of interest" description="Disordered" evidence="1">
    <location>
        <begin position="494"/>
        <end position="514"/>
    </location>
</feature>
<dbReference type="EMBL" id="JAGIXG020000008">
    <property type="protein sequence ID" value="KAI6783267.1"/>
    <property type="molecule type" value="Genomic_DNA"/>
</dbReference>
<keyword evidence="2" id="KW-1133">Transmembrane helix</keyword>
<evidence type="ECO:0000256" key="1">
    <source>
        <dbReference type="SAM" id="MobiDB-lite"/>
    </source>
</evidence>
<feature type="region of interest" description="Disordered" evidence="1">
    <location>
        <begin position="551"/>
        <end position="570"/>
    </location>
</feature>
<dbReference type="Pfam" id="PF00041">
    <property type="entry name" value="fn3"/>
    <property type="match status" value="1"/>
</dbReference>
<keyword evidence="2" id="KW-0472">Membrane</keyword>
<keyword evidence="5" id="KW-1185">Reference proteome</keyword>
<accession>A0A9P9Y4E0</accession>
<feature type="region of interest" description="Disordered" evidence="1">
    <location>
        <begin position="461"/>
        <end position="480"/>
    </location>
</feature>
<evidence type="ECO:0000256" key="2">
    <source>
        <dbReference type="SAM" id="Phobius"/>
    </source>
</evidence>
<feature type="compositionally biased region" description="Low complexity" evidence="1">
    <location>
        <begin position="1179"/>
        <end position="1193"/>
    </location>
</feature>
<protein>
    <recommendedName>
        <fullName evidence="3">Fibronectin type-III domain-containing protein</fullName>
    </recommendedName>
</protein>